<keyword evidence="8" id="KW-1185">Reference proteome</keyword>
<dbReference type="STRING" id="1230905.A0A1G4JS29"/>
<dbReference type="GO" id="GO:0000712">
    <property type="term" value="P:resolution of meiotic recombination intermediates"/>
    <property type="evidence" value="ECO:0007669"/>
    <property type="project" value="TreeGrafter"/>
</dbReference>
<dbReference type="PANTHER" id="PTHR28680">
    <property type="entry name" value="CENTROMERE PROTEIN X"/>
    <property type="match status" value="1"/>
</dbReference>
<evidence type="ECO:0000256" key="5">
    <source>
        <dbReference type="ARBA" id="ARBA00023204"/>
    </source>
</evidence>
<gene>
    <name evidence="7" type="ORF">LAMI_0E14994G</name>
</gene>
<evidence type="ECO:0000256" key="1">
    <source>
        <dbReference type="ARBA" id="ARBA00004123"/>
    </source>
</evidence>
<comment type="similarity">
    <text evidence="2">Belongs to the CENP-X/MHF2 family.</text>
</comment>
<evidence type="ECO:0000313" key="8">
    <source>
        <dbReference type="Proteomes" id="UP000191024"/>
    </source>
</evidence>
<sequence>MHHIVPQDTIARVLETCSFESEDTRITESTVNLVDKYLEMFVREAVLRSLENKEQEVKQEENNPLREATVLTHKDLERVLGVLLLDM</sequence>
<dbReference type="GO" id="GO:0046982">
    <property type="term" value="F:protein heterodimerization activity"/>
    <property type="evidence" value="ECO:0007669"/>
    <property type="project" value="InterPro"/>
</dbReference>
<dbReference type="PANTHER" id="PTHR28680:SF1">
    <property type="entry name" value="CENTROMERE PROTEIN X"/>
    <property type="match status" value="1"/>
</dbReference>
<dbReference type="CDD" id="cd22921">
    <property type="entry name" value="HFD_CENP-X"/>
    <property type="match status" value="1"/>
</dbReference>
<keyword evidence="5" id="KW-0234">DNA repair</keyword>
<name>A0A1G4JS29_9SACH</name>
<organism evidence="7 8">
    <name type="scientific">Lachancea mirantina</name>
    <dbReference type="NCBI Taxonomy" id="1230905"/>
    <lineage>
        <taxon>Eukaryota</taxon>
        <taxon>Fungi</taxon>
        <taxon>Dikarya</taxon>
        <taxon>Ascomycota</taxon>
        <taxon>Saccharomycotina</taxon>
        <taxon>Saccharomycetes</taxon>
        <taxon>Saccharomycetales</taxon>
        <taxon>Saccharomycetaceae</taxon>
        <taxon>Lachancea</taxon>
    </lineage>
</organism>
<dbReference type="OrthoDB" id="2500381at2759"/>
<proteinExistence type="inferred from homology"/>
<dbReference type="GO" id="GO:0006281">
    <property type="term" value="P:DNA repair"/>
    <property type="evidence" value="ECO:0007669"/>
    <property type="project" value="UniProtKB-KW"/>
</dbReference>
<dbReference type="GO" id="GO:0031297">
    <property type="term" value="P:replication fork processing"/>
    <property type="evidence" value="ECO:0007669"/>
    <property type="project" value="TreeGrafter"/>
</dbReference>
<evidence type="ECO:0000256" key="3">
    <source>
        <dbReference type="ARBA" id="ARBA00022763"/>
    </source>
</evidence>
<dbReference type="GO" id="GO:0071821">
    <property type="term" value="C:FANCM-MHF complex"/>
    <property type="evidence" value="ECO:0007669"/>
    <property type="project" value="TreeGrafter"/>
</dbReference>
<keyword evidence="4" id="KW-0238">DNA-binding</keyword>
<dbReference type="AlphaFoldDB" id="A0A1G4JS29"/>
<keyword evidence="3" id="KW-0227">DNA damage</keyword>
<dbReference type="Proteomes" id="UP000191024">
    <property type="component" value="Chromosome E"/>
</dbReference>
<protein>
    <submittedName>
        <fullName evidence="7">LAMI_0E14994g1_1</fullName>
    </submittedName>
</protein>
<comment type="subcellular location">
    <subcellularLocation>
        <location evidence="1">Nucleus</location>
    </subcellularLocation>
</comment>
<evidence type="ECO:0000256" key="6">
    <source>
        <dbReference type="ARBA" id="ARBA00023242"/>
    </source>
</evidence>
<dbReference type="GO" id="GO:0003677">
    <property type="term" value="F:DNA binding"/>
    <property type="evidence" value="ECO:0007669"/>
    <property type="project" value="UniProtKB-KW"/>
</dbReference>
<reference evidence="7 8" key="1">
    <citation type="submission" date="2016-03" db="EMBL/GenBank/DDBJ databases">
        <authorList>
            <person name="Devillers H."/>
        </authorList>
    </citation>
    <scope>NUCLEOTIDE SEQUENCE [LARGE SCALE GENOMIC DNA]</scope>
    <source>
        <strain evidence="7">CBS 11717</strain>
    </source>
</reference>
<dbReference type="InterPro" id="IPR009072">
    <property type="entry name" value="Histone-fold"/>
</dbReference>
<dbReference type="EMBL" id="LT598465">
    <property type="protein sequence ID" value="SCU93615.1"/>
    <property type="molecule type" value="Genomic_DNA"/>
</dbReference>
<evidence type="ECO:0000256" key="4">
    <source>
        <dbReference type="ARBA" id="ARBA00023125"/>
    </source>
</evidence>
<dbReference type="Pfam" id="PF09415">
    <property type="entry name" value="CENP-X"/>
    <property type="match status" value="1"/>
</dbReference>
<dbReference type="InterPro" id="IPR018552">
    <property type="entry name" value="CENP-X"/>
</dbReference>
<dbReference type="Gene3D" id="1.10.20.10">
    <property type="entry name" value="Histone, subunit A"/>
    <property type="match status" value="1"/>
</dbReference>
<dbReference type="GO" id="GO:0051382">
    <property type="term" value="P:kinetochore assembly"/>
    <property type="evidence" value="ECO:0007669"/>
    <property type="project" value="InterPro"/>
</dbReference>
<evidence type="ECO:0000256" key="2">
    <source>
        <dbReference type="ARBA" id="ARBA00009359"/>
    </source>
</evidence>
<keyword evidence="6" id="KW-0539">Nucleus</keyword>
<accession>A0A1G4JS29</accession>
<evidence type="ECO:0000313" key="7">
    <source>
        <dbReference type="EMBL" id="SCU93615.1"/>
    </source>
</evidence>